<reference evidence="5 6" key="1">
    <citation type="submission" date="2020-04" db="EMBL/GenBank/DDBJ databases">
        <title>Plant Genome Project.</title>
        <authorList>
            <person name="Zhang R.-G."/>
        </authorList>
    </citation>
    <scope>NUCLEOTIDE SEQUENCE [LARGE SCALE GENOMIC DNA]</scope>
    <source>
        <strain evidence="5">YNK0</strain>
        <tissue evidence="5">Leaf</tissue>
    </source>
</reference>
<feature type="region of interest" description="Disordered" evidence="1">
    <location>
        <begin position="178"/>
        <end position="197"/>
    </location>
</feature>
<evidence type="ECO:0008006" key="7">
    <source>
        <dbReference type="Google" id="ProtNLM"/>
    </source>
</evidence>
<dbReference type="InterPro" id="IPR056042">
    <property type="entry name" value="DUF7625"/>
</dbReference>
<dbReference type="Gene3D" id="3.40.50.1010">
    <property type="entry name" value="5'-nuclease"/>
    <property type="match status" value="1"/>
</dbReference>
<dbReference type="GO" id="GO:0010468">
    <property type="term" value="P:regulation of gene expression"/>
    <property type="evidence" value="ECO:0007669"/>
    <property type="project" value="InterPro"/>
</dbReference>
<name>A0A835DEB8_TETSI</name>
<gene>
    <name evidence="5" type="ORF">HHK36_012152</name>
</gene>
<dbReference type="PANTHER" id="PTHR14379:SF7">
    <property type="entry name" value="ENDONUCLEASE OR GLYCOSYL HYDROLASE-RELATED"/>
    <property type="match status" value="1"/>
</dbReference>
<evidence type="ECO:0000313" key="5">
    <source>
        <dbReference type="EMBL" id="KAF8401223.1"/>
    </source>
</evidence>
<dbReference type="Pfam" id="PF24620">
    <property type="entry name" value="DUF7625"/>
    <property type="match status" value="1"/>
</dbReference>
<dbReference type="InterPro" id="IPR021139">
    <property type="entry name" value="NYN"/>
</dbReference>
<dbReference type="CDD" id="cd10910">
    <property type="entry name" value="PIN_limkain_b1_N_like"/>
    <property type="match status" value="1"/>
</dbReference>
<dbReference type="GO" id="GO:0005777">
    <property type="term" value="C:peroxisome"/>
    <property type="evidence" value="ECO:0007669"/>
    <property type="project" value="InterPro"/>
</dbReference>
<evidence type="ECO:0000259" key="2">
    <source>
        <dbReference type="Pfam" id="PF01936"/>
    </source>
</evidence>
<feature type="domain" description="OST-HTH associated" evidence="3">
    <location>
        <begin position="448"/>
        <end position="508"/>
    </location>
</feature>
<dbReference type="OrthoDB" id="549353at2759"/>
<dbReference type="GO" id="GO:0004540">
    <property type="term" value="F:RNA nuclease activity"/>
    <property type="evidence" value="ECO:0007669"/>
    <property type="project" value="InterPro"/>
</dbReference>
<evidence type="ECO:0000259" key="4">
    <source>
        <dbReference type="Pfam" id="PF24620"/>
    </source>
</evidence>
<dbReference type="Pfam" id="PF14418">
    <property type="entry name" value="OHA"/>
    <property type="match status" value="1"/>
</dbReference>
<evidence type="ECO:0000256" key="1">
    <source>
        <dbReference type="SAM" id="MobiDB-lite"/>
    </source>
</evidence>
<dbReference type="PANTHER" id="PTHR14379">
    <property type="entry name" value="LIMKAIN B LKAP"/>
    <property type="match status" value="1"/>
</dbReference>
<protein>
    <recommendedName>
        <fullName evidence="7">NYN domain-containing protein</fullName>
    </recommendedName>
</protein>
<feature type="compositionally biased region" description="Polar residues" evidence="1">
    <location>
        <begin position="188"/>
        <end position="197"/>
    </location>
</feature>
<sequence length="512" mass="56127">MDVLICTGVKDASDKKILVDMLFWAVDNPAPANYLLISGDRDFSNALHQLRMRRYNILLAQPQKASAPLLAAAKSVWLWTSLLAGGPPLAKDESPELGNNNYASNSSTSVKPNISRTSSVPFGIQEILNNGNSHQPRHAKATQIKGAPHEFFGAHKPTTSSCGPTPNLILGNPDPSWNNNNNLPGNYQHHSLQPSRSDNLPMQPTSASGNFFPPNSHIHGFRPMHPKSPDLTNTHDIGKLYPYEYLSISQYPPSFQQQNGELKSNSIFDSPHHASLNTPQGHILPSTPTFYHGTLNNRYASHGLECPPSSSSAMGNNHVPGNGIWGTLGCPQPSEFVQCLIGVVLLALNTLKIEKIMPTEANIADCIRCGDPKHHNTDVRMALDSAIEQQLVVKTNLGELNFYVGKSERLWNCVNPICGNPKQYSNVTWDGIQKFLTSPAGRSAIMASQSRYEAATVIKNLCLKELALGEVLQILNMVVTIKRWIIHHQSGWQPITIILAETNTDSDLRAGN</sequence>
<keyword evidence="6" id="KW-1185">Reference proteome</keyword>
<dbReference type="OMA" id="DCDPHAI"/>
<dbReference type="AlphaFoldDB" id="A0A835DEB8"/>
<feature type="region of interest" description="Disordered" evidence="1">
    <location>
        <begin position="94"/>
        <end position="115"/>
    </location>
</feature>
<evidence type="ECO:0000259" key="3">
    <source>
        <dbReference type="Pfam" id="PF14418"/>
    </source>
</evidence>
<feature type="domain" description="NYN" evidence="2">
    <location>
        <begin position="8"/>
        <end position="74"/>
    </location>
</feature>
<proteinExistence type="predicted"/>
<feature type="compositionally biased region" description="Polar residues" evidence="1">
    <location>
        <begin position="97"/>
        <end position="115"/>
    </location>
</feature>
<feature type="domain" description="DUF7625" evidence="4">
    <location>
        <begin position="327"/>
        <end position="420"/>
    </location>
</feature>
<evidence type="ECO:0000313" key="6">
    <source>
        <dbReference type="Proteomes" id="UP000655225"/>
    </source>
</evidence>
<dbReference type="InterPro" id="IPR024768">
    <property type="entry name" value="Marf1"/>
</dbReference>
<dbReference type="EMBL" id="JABCRI010000008">
    <property type="protein sequence ID" value="KAF8401223.1"/>
    <property type="molecule type" value="Genomic_DNA"/>
</dbReference>
<dbReference type="Pfam" id="PF01936">
    <property type="entry name" value="NYN"/>
    <property type="match status" value="1"/>
</dbReference>
<organism evidence="5 6">
    <name type="scientific">Tetracentron sinense</name>
    <name type="common">Spur-leaf</name>
    <dbReference type="NCBI Taxonomy" id="13715"/>
    <lineage>
        <taxon>Eukaryota</taxon>
        <taxon>Viridiplantae</taxon>
        <taxon>Streptophyta</taxon>
        <taxon>Embryophyta</taxon>
        <taxon>Tracheophyta</taxon>
        <taxon>Spermatophyta</taxon>
        <taxon>Magnoliopsida</taxon>
        <taxon>Trochodendrales</taxon>
        <taxon>Trochodendraceae</taxon>
        <taxon>Tetracentron</taxon>
    </lineage>
</organism>
<accession>A0A835DEB8</accession>
<comment type="caution">
    <text evidence="5">The sequence shown here is derived from an EMBL/GenBank/DDBJ whole genome shotgun (WGS) entry which is preliminary data.</text>
</comment>
<dbReference type="Proteomes" id="UP000655225">
    <property type="component" value="Unassembled WGS sequence"/>
</dbReference>
<dbReference type="InterPro" id="IPR025677">
    <property type="entry name" value="OST-HTH-assoc_dom"/>
</dbReference>